<dbReference type="Gene3D" id="3.60.21.10">
    <property type="match status" value="1"/>
</dbReference>
<sequence>MKTILILIPCMMLLFCLLGYWTNRQLEVTKENLSIDNLPNALNNTRILHVSDIHYERLRVPLKKLLTAAEKEQPDVIFVTGDTVDRTEDVTQSHIQELINDLAAIAPTYVIEGNHERTSGQYEEWRELMLNSKATLLENSVITIQLKGQPITLVGLKNGVTDLPFEEKTKINKSYPAFILAHHPETFSLYIEHFFNYPIKAIFSGHAHGGQIRLPFIDGLLSPNQGFFPEYTNGPYLLAEKPETTLFVSRGLANSSFPFRINNHPHLISLSLSDSTPLTSE</sequence>
<dbReference type="GO" id="GO:0016787">
    <property type="term" value="F:hydrolase activity"/>
    <property type="evidence" value="ECO:0007669"/>
    <property type="project" value="InterPro"/>
</dbReference>
<dbReference type="PANTHER" id="PTHR31302:SF0">
    <property type="entry name" value="TRANSMEMBRANE PROTEIN WITH METALLOPHOSPHOESTERASE DOMAIN"/>
    <property type="match status" value="1"/>
</dbReference>
<evidence type="ECO:0000313" key="2">
    <source>
        <dbReference type="EMBL" id="MBP1043298.1"/>
    </source>
</evidence>
<organism evidence="2 3">
    <name type="scientific">Vagococcus allomyrinae</name>
    <dbReference type="NCBI Taxonomy" id="2794353"/>
    <lineage>
        <taxon>Bacteria</taxon>
        <taxon>Bacillati</taxon>
        <taxon>Bacillota</taxon>
        <taxon>Bacilli</taxon>
        <taxon>Lactobacillales</taxon>
        <taxon>Enterococcaceae</taxon>
        <taxon>Vagococcus</taxon>
    </lineage>
</organism>
<dbReference type="EMBL" id="JAEEGA010000015">
    <property type="protein sequence ID" value="MBP1043298.1"/>
    <property type="molecule type" value="Genomic_DNA"/>
</dbReference>
<evidence type="ECO:0000313" key="3">
    <source>
        <dbReference type="Proteomes" id="UP000674938"/>
    </source>
</evidence>
<proteinExistence type="predicted"/>
<dbReference type="Proteomes" id="UP000674938">
    <property type="component" value="Unassembled WGS sequence"/>
</dbReference>
<dbReference type="PANTHER" id="PTHR31302">
    <property type="entry name" value="TRANSMEMBRANE PROTEIN WITH METALLOPHOSPHOESTERASE DOMAIN-RELATED"/>
    <property type="match status" value="1"/>
</dbReference>
<keyword evidence="3" id="KW-1185">Reference proteome</keyword>
<accession>A0A940PI21</accession>
<dbReference type="RefSeq" id="WP_209531108.1">
    <property type="nucleotide sequence ID" value="NZ_JAEEGA010000015.1"/>
</dbReference>
<feature type="domain" description="Calcineurin-like phosphoesterase" evidence="1">
    <location>
        <begin position="46"/>
        <end position="209"/>
    </location>
</feature>
<dbReference type="AlphaFoldDB" id="A0A940PI21"/>
<dbReference type="InterPro" id="IPR029052">
    <property type="entry name" value="Metallo-depent_PP-like"/>
</dbReference>
<dbReference type="Pfam" id="PF00149">
    <property type="entry name" value="Metallophos"/>
    <property type="match status" value="1"/>
</dbReference>
<gene>
    <name evidence="2" type="ORF">I6N95_19945</name>
</gene>
<protein>
    <submittedName>
        <fullName evidence="2">Metallophosphoesterase</fullName>
    </submittedName>
</protein>
<dbReference type="InterPro" id="IPR004843">
    <property type="entry name" value="Calcineurin-like_PHP"/>
</dbReference>
<comment type="caution">
    <text evidence="2">The sequence shown here is derived from an EMBL/GenBank/DDBJ whole genome shotgun (WGS) entry which is preliminary data.</text>
</comment>
<name>A0A940PI21_9ENTE</name>
<dbReference type="InterPro" id="IPR051158">
    <property type="entry name" value="Metallophosphoesterase_sf"/>
</dbReference>
<dbReference type="SUPFAM" id="SSF56300">
    <property type="entry name" value="Metallo-dependent phosphatases"/>
    <property type="match status" value="1"/>
</dbReference>
<evidence type="ECO:0000259" key="1">
    <source>
        <dbReference type="Pfam" id="PF00149"/>
    </source>
</evidence>
<reference evidence="2" key="1">
    <citation type="submission" date="2020-12" db="EMBL/GenBank/DDBJ databases">
        <title>Vagococcus allomyrinae sp. nov. and Enterococcus lavae sp. nov., isolated from the larvae of Allomyrina dichotoma.</title>
        <authorList>
            <person name="Lee S.D."/>
        </authorList>
    </citation>
    <scope>NUCLEOTIDE SEQUENCE</scope>
    <source>
        <strain evidence="2">BWB3-3</strain>
    </source>
</reference>